<dbReference type="SMART" id="SM00147">
    <property type="entry name" value="RasGEF"/>
    <property type="match status" value="1"/>
</dbReference>
<proteinExistence type="predicted"/>
<dbReference type="PROSITE" id="PS50009">
    <property type="entry name" value="RASGEF_CAT"/>
    <property type="match status" value="1"/>
</dbReference>
<dbReference type="PROSITE" id="PS50212">
    <property type="entry name" value="RASGEF_NTER"/>
    <property type="match status" value="1"/>
</dbReference>
<reference evidence="5" key="1">
    <citation type="submission" date="2023-05" db="EMBL/GenBank/DDBJ databases">
        <authorList>
            <person name="Stuckert A."/>
        </authorList>
    </citation>
    <scope>NUCLEOTIDE SEQUENCE</scope>
</reference>
<feature type="domain" description="Ras-GEF" evidence="3">
    <location>
        <begin position="348"/>
        <end position="473"/>
    </location>
</feature>
<evidence type="ECO:0000259" key="4">
    <source>
        <dbReference type="PROSITE" id="PS50212"/>
    </source>
</evidence>
<evidence type="ECO:0000256" key="2">
    <source>
        <dbReference type="PROSITE-ProRule" id="PRU00168"/>
    </source>
</evidence>
<dbReference type="SMART" id="SM00229">
    <property type="entry name" value="RasGEFN"/>
    <property type="match status" value="1"/>
</dbReference>
<dbReference type="Gene3D" id="1.10.840.10">
    <property type="entry name" value="Ras guanine-nucleotide exchange factors catalytic domain"/>
    <property type="match status" value="1"/>
</dbReference>
<keyword evidence="6" id="KW-1185">Reference proteome</keyword>
<dbReference type="Gene3D" id="2.60.120.10">
    <property type="entry name" value="Jelly Rolls"/>
    <property type="match status" value="1"/>
</dbReference>
<comment type="caution">
    <text evidence="5">The sequence shown here is derived from an EMBL/GenBank/DDBJ whole genome shotgun (WGS) entry which is preliminary data.</text>
</comment>
<dbReference type="SUPFAM" id="SSF48366">
    <property type="entry name" value="Ras GEF"/>
    <property type="match status" value="1"/>
</dbReference>
<dbReference type="InterPro" id="IPR000651">
    <property type="entry name" value="Ras-like_Gua-exchang_fac_N"/>
</dbReference>
<evidence type="ECO:0000256" key="1">
    <source>
        <dbReference type="ARBA" id="ARBA00022658"/>
    </source>
</evidence>
<dbReference type="CDD" id="cd06224">
    <property type="entry name" value="REM"/>
    <property type="match status" value="1"/>
</dbReference>
<feature type="domain" description="N-terminal Ras-GEF" evidence="4">
    <location>
        <begin position="70"/>
        <end position="205"/>
    </location>
</feature>
<dbReference type="Gene3D" id="3.10.20.90">
    <property type="entry name" value="Phosphatidylinositol 3-kinase Catalytic Subunit, Chain A, domain 1"/>
    <property type="match status" value="1"/>
</dbReference>
<dbReference type="InterPro" id="IPR008937">
    <property type="entry name" value="Ras-like_GEF"/>
</dbReference>
<gene>
    <name evidence="5" type="ORF">SPARVUS_LOCUS12230396</name>
</gene>
<dbReference type="PANTHER" id="PTHR23113:SF24">
    <property type="entry name" value="RAP GUANINE NUCLEOTIDE EXCHANGE FACTOR 3"/>
    <property type="match status" value="1"/>
</dbReference>
<evidence type="ECO:0000259" key="3">
    <source>
        <dbReference type="PROSITE" id="PS50009"/>
    </source>
</evidence>
<dbReference type="InterPro" id="IPR036964">
    <property type="entry name" value="RASGEF_cat_dom_sf"/>
</dbReference>
<evidence type="ECO:0000313" key="5">
    <source>
        <dbReference type="EMBL" id="CAI9597297.1"/>
    </source>
</evidence>
<accession>A0ABN9FJU1</accession>
<dbReference type="InterPro" id="IPR029071">
    <property type="entry name" value="Ubiquitin-like_domsf"/>
</dbReference>
<evidence type="ECO:0000313" key="6">
    <source>
        <dbReference type="Proteomes" id="UP001162483"/>
    </source>
</evidence>
<dbReference type="Pfam" id="PF00617">
    <property type="entry name" value="RasGEF"/>
    <property type="match status" value="1"/>
</dbReference>
<dbReference type="Pfam" id="PF00618">
    <property type="entry name" value="RasGEF_N"/>
    <property type="match status" value="1"/>
</dbReference>
<dbReference type="InterPro" id="IPR001895">
    <property type="entry name" value="RASGEF_cat_dom"/>
</dbReference>
<protein>
    <submittedName>
        <fullName evidence="5">Uncharacterized protein</fullName>
    </submittedName>
</protein>
<name>A0ABN9FJU1_9NEOB</name>
<dbReference type="SUPFAM" id="SSF54236">
    <property type="entry name" value="Ubiquitin-like"/>
    <property type="match status" value="1"/>
</dbReference>
<sequence>MNDTRRSAAIVSREDNCHFLRVDKHDFIRILRDVEANTVRLKEHGKVVLVLEKNPQSTGNNLQTAVPCNHKYTVMSGTADKILEHLLETMRLDSTLNNPEDSFAGDFLLTHSVFMPTAQFCQALLHQFNVEPSEVNEPEKATYSFHKRQNIVRLVNLWVELYGQLLEAEPCAKSFLEKLSEYISRDPRLLACLKENLQERRKNKTLEISNGNVSPQIKVYNYGNLLSSVDEDHPSNLYIIRVQDKVPYDIYLPNHSCVTNMFAVNATVQDVLSILATKTGFSRDQVLVKVNSMGEKICLKHEDTGVFTSLGLNERLFVCSVQEMNTLTPIPEQMGPNSSSYDMLDLISSKDLAHQMTENDWNLFKSIHQVELLFNTFGKQKFRNSTTANLERFIRRFNEVQFWVATEVCLCQDEEKRALLLRKFVKLAAYLKEQKNLNSFFAVMFGLSNTAVSRLSKTWQRLPHKNTKVILHL</sequence>
<dbReference type="InterPro" id="IPR014710">
    <property type="entry name" value="RmlC-like_jellyroll"/>
</dbReference>
<dbReference type="Gene3D" id="1.20.870.10">
    <property type="entry name" value="Son of sevenless (SoS) protein Chain: S domain 1"/>
    <property type="match status" value="1"/>
</dbReference>
<dbReference type="InterPro" id="IPR023578">
    <property type="entry name" value="Ras_GEF_dom_sf"/>
</dbReference>
<dbReference type="PANTHER" id="PTHR23113">
    <property type="entry name" value="GUANINE NUCLEOTIDE EXCHANGE FACTOR"/>
    <property type="match status" value="1"/>
</dbReference>
<keyword evidence="1 2" id="KW-0344">Guanine-nucleotide releasing factor</keyword>
<dbReference type="EMBL" id="CATNWA010017011">
    <property type="protein sequence ID" value="CAI9597297.1"/>
    <property type="molecule type" value="Genomic_DNA"/>
</dbReference>
<dbReference type="Proteomes" id="UP001162483">
    <property type="component" value="Unassembled WGS sequence"/>
</dbReference>
<organism evidence="5 6">
    <name type="scientific">Staurois parvus</name>
    <dbReference type="NCBI Taxonomy" id="386267"/>
    <lineage>
        <taxon>Eukaryota</taxon>
        <taxon>Metazoa</taxon>
        <taxon>Chordata</taxon>
        <taxon>Craniata</taxon>
        <taxon>Vertebrata</taxon>
        <taxon>Euteleostomi</taxon>
        <taxon>Amphibia</taxon>
        <taxon>Batrachia</taxon>
        <taxon>Anura</taxon>
        <taxon>Neobatrachia</taxon>
        <taxon>Ranoidea</taxon>
        <taxon>Ranidae</taxon>
        <taxon>Staurois</taxon>
    </lineage>
</organism>